<sequence length="76" mass="8513">MQLTEEQLAALKRLAARRGVSVSELVRQAVDAVLRGPQAEQERLRRERARAAAGRFRSGLGDLAEAHDRYLLEDLT</sequence>
<accession>A0ABZ1BN53</accession>
<gene>
    <name evidence="2" type="ORF">VLY81_10500</name>
</gene>
<keyword evidence="3" id="KW-1185">Reference proteome</keyword>
<evidence type="ECO:0000313" key="2">
    <source>
        <dbReference type="EMBL" id="WRP13861.1"/>
    </source>
</evidence>
<dbReference type="CDD" id="cd21631">
    <property type="entry name" value="RHH_CopG_NikR-like"/>
    <property type="match status" value="1"/>
</dbReference>
<dbReference type="Gene3D" id="1.10.1220.10">
    <property type="entry name" value="Met repressor-like"/>
    <property type="match status" value="1"/>
</dbReference>
<reference evidence="3" key="1">
    <citation type="submission" date="2023-12" db="EMBL/GenBank/DDBJ databases">
        <title>Novel isolates from deep terrestrial aquifers shed light on the physiology and ecology of the class Limnochordia.</title>
        <authorList>
            <person name="Karnachuk O.V."/>
            <person name="Lukina A.P."/>
            <person name="Avakyan M.R."/>
            <person name="Kadnikov V."/>
            <person name="Begmatov S."/>
            <person name="Beletsky A.V."/>
            <person name="Mardanov A.V."/>
            <person name="Ravin N.V."/>
        </authorList>
    </citation>
    <scope>NUCLEOTIDE SEQUENCE [LARGE SCALE GENOMIC DNA]</scope>
    <source>
        <strain evidence="3">LN</strain>
    </source>
</reference>
<dbReference type="InterPro" id="IPR013321">
    <property type="entry name" value="Arc_rbn_hlx_hlx"/>
</dbReference>
<evidence type="ECO:0000259" key="1">
    <source>
        <dbReference type="Pfam" id="PF01402"/>
    </source>
</evidence>
<evidence type="ECO:0000313" key="3">
    <source>
        <dbReference type="Proteomes" id="UP001333102"/>
    </source>
</evidence>
<feature type="domain" description="Ribbon-helix-helix protein CopG" evidence="1">
    <location>
        <begin position="3"/>
        <end position="31"/>
    </location>
</feature>
<dbReference type="RefSeq" id="WP_324668120.1">
    <property type="nucleotide sequence ID" value="NZ_CP141614.1"/>
</dbReference>
<proteinExistence type="predicted"/>
<organism evidence="2 3">
    <name type="scientific">Geochorda subterranea</name>
    <dbReference type="NCBI Taxonomy" id="3109564"/>
    <lineage>
        <taxon>Bacteria</taxon>
        <taxon>Bacillati</taxon>
        <taxon>Bacillota</taxon>
        <taxon>Limnochordia</taxon>
        <taxon>Limnochordales</taxon>
        <taxon>Geochordaceae</taxon>
        <taxon>Geochorda</taxon>
    </lineage>
</organism>
<protein>
    <submittedName>
        <fullName evidence="2">CopG family transcriptional regulator</fullName>
    </submittedName>
</protein>
<dbReference type="Proteomes" id="UP001333102">
    <property type="component" value="Chromosome"/>
</dbReference>
<dbReference type="Pfam" id="PF01402">
    <property type="entry name" value="RHH_1"/>
    <property type="match status" value="1"/>
</dbReference>
<dbReference type="InterPro" id="IPR002145">
    <property type="entry name" value="CopG"/>
</dbReference>
<dbReference type="EMBL" id="CP141614">
    <property type="protein sequence ID" value="WRP13861.1"/>
    <property type="molecule type" value="Genomic_DNA"/>
</dbReference>
<name>A0ABZ1BN53_9FIRM</name>